<dbReference type="InterPro" id="IPR023214">
    <property type="entry name" value="HAD_sf"/>
</dbReference>
<evidence type="ECO:0000256" key="1">
    <source>
        <dbReference type="ARBA" id="ARBA00008106"/>
    </source>
</evidence>
<evidence type="ECO:0000313" key="3">
    <source>
        <dbReference type="EMBL" id="SVA32300.1"/>
    </source>
</evidence>
<sequence>MNISLWVPRVFALTAVVGILIAGSVMPGRAQPDAGRLAMVKAMTFDVFGTVVDWRSSIIKEGQELSGRLGFEVDWAQFADDWRGGYGPAMRRVRNGELPWTRIDDLHRMILDDLIPKHGLTLLGEAERDNFNRVWHRLQPWPDTVSGLTRLRKRYVLATLSNGNVALLVNMAKHSGLPWDAVLSSELARHYKPDPEVYLTAADLLGLEPEEVMMVAAHKGDLRAAAALGFKTAYVPRPLEYGPGREVDTTPDASFDVVASDFNDFADQLGIR</sequence>
<proteinExistence type="inferred from homology"/>
<dbReference type="PRINTS" id="PR00413">
    <property type="entry name" value="HADHALOGNASE"/>
</dbReference>
<dbReference type="SFLD" id="SFLDS00003">
    <property type="entry name" value="Haloacid_Dehalogenase"/>
    <property type="match status" value="1"/>
</dbReference>
<dbReference type="NCBIfam" id="TIGR01428">
    <property type="entry name" value="HAD_type_II"/>
    <property type="match status" value="1"/>
</dbReference>
<dbReference type="PANTHER" id="PTHR43316">
    <property type="entry name" value="HYDROLASE, HALOACID DELAHOGENASE-RELATED"/>
    <property type="match status" value="1"/>
</dbReference>
<dbReference type="SFLD" id="SFLDG01129">
    <property type="entry name" value="C1.5:_HAD__Beta-PGM__Phosphata"/>
    <property type="match status" value="1"/>
</dbReference>
<comment type="similarity">
    <text evidence="1">Belongs to the HAD-like hydrolase superfamily. S-2-haloalkanoic acid dehalogenase family.</text>
</comment>
<keyword evidence="2" id="KW-0378">Hydrolase</keyword>
<dbReference type="InterPro" id="IPR051540">
    <property type="entry name" value="S-2-haloacid_dehalogenase"/>
</dbReference>
<dbReference type="CDD" id="cd02588">
    <property type="entry name" value="HAD_L2-DEX"/>
    <property type="match status" value="1"/>
</dbReference>
<dbReference type="Gene3D" id="3.40.50.1000">
    <property type="entry name" value="HAD superfamily/HAD-like"/>
    <property type="match status" value="1"/>
</dbReference>
<evidence type="ECO:0008006" key="4">
    <source>
        <dbReference type="Google" id="ProtNLM"/>
    </source>
</evidence>
<evidence type="ECO:0000256" key="2">
    <source>
        <dbReference type="ARBA" id="ARBA00022801"/>
    </source>
</evidence>
<accession>A0A381UW05</accession>
<dbReference type="GO" id="GO:0019120">
    <property type="term" value="F:hydrolase activity, acting on acid halide bonds, in C-halide compounds"/>
    <property type="evidence" value="ECO:0007669"/>
    <property type="project" value="InterPro"/>
</dbReference>
<dbReference type="SUPFAM" id="SSF56784">
    <property type="entry name" value="HAD-like"/>
    <property type="match status" value="1"/>
</dbReference>
<name>A0A381UW05_9ZZZZ</name>
<dbReference type="InterPro" id="IPR006328">
    <property type="entry name" value="2-HAD"/>
</dbReference>
<dbReference type="EMBL" id="UINC01007255">
    <property type="protein sequence ID" value="SVA32300.1"/>
    <property type="molecule type" value="Genomic_DNA"/>
</dbReference>
<dbReference type="InterPro" id="IPR036412">
    <property type="entry name" value="HAD-like_sf"/>
</dbReference>
<dbReference type="InterPro" id="IPR023198">
    <property type="entry name" value="PGP-like_dom2"/>
</dbReference>
<dbReference type="AlphaFoldDB" id="A0A381UW05"/>
<organism evidence="3">
    <name type="scientific">marine metagenome</name>
    <dbReference type="NCBI Taxonomy" id="408172"/>
    <lineage>
        <taxon>unclassified sequences</taxon>
        <taxon>metagenomes</taxon>
        <taxon>ecological metagenomes</taxon>
    </lineage>
</organism>
<dbReference type="Gene3D" id="1.10.150.240">
    <property type="entry name" value="Putative phosphatase, domain 2"/>
    <property type="match status" value="1"/>
</dbReference>
<dbReference type="InterPro" id="IPR006439">
    <property type="entry name" value="HAD-SF_hydro_IA"/>
</dbReference>
<dbReference type="PANTHER" id="PTHR43316:SF3">
    <property type="entry name" value="HALOACID DEHALOGENASE, TYPE II (AFU_ORTHOLOGUE AFUA_2G07750)-RELATED"/>
    <property type="match status" value="1"/>
</dbReference>
<dbReference type="NCBIfam" id="TIGR01493">
    <property type="entry name" value="HAD-SF-IA-v2"/>
    <property type="match status" value="1"/>
</dbReference>
<dbReference type="Pfam" id="PF00702">
    <property type="entry name" value="Hydrolase"/>
    <property type="match status" value="1"/>
</dbReference>
<protein>
    <recommendedName>
        <fullName evidence="4">Haloacid dehalogenase, type II</fullName>
    </recommendedName>
</protein>
<reference evidence="3" key="1">
    <citation type="submission" date="2018-05" db="EMBL/GenBank/DDBJ databases">
        <authorList>
            <person name="Lanie J.A."/>
            <person name="Ng W.-L."/>
            <person name="Kazmierczak K.M."/>
            <person name="Andrzejewski T.M."/>
            <person name="Davidsen T.M."/>
            <person name="Wayne K.J."/>
            <person name="Tettelin H."/>
            <person name="Glass J.I."/>
            <person name="Rusch D."/>
            <person name="Podicherti R."/>
            <person name="Tsui H.-C.T."/>
            <person name="Winkler M.E."/>
        </authorList>
    </citation>
    <scope>NUCLEOTIDE SEQUENCE</scope>
</reference>
<gene>
    <name evidence="3" type="ORF">METZ01_LOCUS85154</name>
</gene>